<evidence type="ECO:0000259" key="10">
    <source>
        <dbReference type="Pfam" id="PF01035"/>
    </source>
</evidence>
<evidence type="ECO:0000256" key="4">
    <source>
        <dbReference type="ARBA" id="ARBA00022603"/>
    </source>
</evidence>
<dbReference type="EC" id="2.1.1.63" evidence="9"/>
<keyword evidence="13" id="KW-1185">Reference proteome</keyword>
<keyword evidence="3 9" id="KW-0963">Cytoplasm</keyword>
<keyword evidence="5 9" id="KW-0808">Transferase</keyword>
<dbReference type="PROSITE" id="PS00374">
    <property type="entry name" value="MGMT"/>
    <property type="match status" value="1"/>
</dbReference>
<evidence type="ECO:0000256" key="3">
    <source>
        <dbReference type="ARBA" id="ARBA00022490"/>
    </source>
</evidence>
<evidence type="ECO:0000313" key="12">
    <source>
        <dbReference type="EMBL" id="OHW63505.1"/>
    </source>
</evidence>
<evidence type="ECO:0000256" key="9">
    <source>
        <dbReference type="HAMAP-Rule" id="MF_00772"/>
    </source>
</evidence>
<dbReference type="InterPro" id="IPR014048">
    <property type="entry name" value="MethylDNA_cys_MeTrfase_DNA-bd"/>
</dbReference>
<dbReference type="Gene3D" id="1.10.10.10">
    <property type="entry name" value="Winged helix-like DNA-binding domain superfamily/Winged helix DNA-binding domain"/>
    <property type="match status" value="1"/>
</dbReference>
<comment type="miscellaneous">
    <text evidence="9">This enzyme catalyzes only one turnover and therefore is not strictly catalytic. According to one definition, an enzyme is a biocatalyst that acts repeatedly and over many reaction cycles.</text>
</comment>
<dbReference type="EMBL" id="MKIE01000001">
    <property type="protein sequence ID" value="OHW63505.1"/>
    <property type="molecule type" value="Genomic_DNA"/>
</dbReference>
<evidence type="ECO:0000313" key="13">
    <source>
        <dbReference type="Proteomes" id="UP000180254"/>
    </source>
</evidence>
<accession>A0A1S1VAK9</accession>
<feature type="domain" description="Methylated-DNA-[protein]-cysteine S-methyltransferase DNA binding" evidence="10">
    <location>
        <begin position="72"/>
        <end position="151"/>
    </location>
</feature>
<evidence type="ECO:0000256" key="7">
    <source>
        <dbReference type="ARBA" id="ARBA00023204"/>
    </source>
</evidence>
<sequence length="163" mass="17660">MNYAFSYSTCAGDVVIVEDGSSVTSIFFGNDIPPDAVYSETPLLKKAFNQVQEYLRGDRREFSLPIKLEGTDFQKAVWDALLSIPYGETKSYSEIASAVGNPRSQRAVGSACSKNPILLVVPCHRVVSSSGATSGYAAGVALKEKLLELEKRISQSFDSSHIV</sequence>
<dbReference type="GO" id="GO:0005737">
    <property type="term" value="C:cytoplasm"/>
    <property type="evidence" value="ECO:0007669"/>
    <property type="project" value="UniProtKB-SubCell"/>
</dbReference>
<dbReference type="InterPro" id="IPR008332">
    <property type="entry name" value="MethylG_MeTrfase_N"/>
</dbReference>
<dbReference type="InterPro" id="IPR023546">
    <property type="entry name" value="MGMT"/>
</dbReference>
<dbReference type="NCBIfam" id="TIGR00589">
    <property type="entry name" value="ogt"/>
    <property type="match status" value="1"/>
</dbReference>
<dbReference type="InterPro" id="IPR001497">
    <property type="entry name" value="MethylDNA_cys_MeTrfase_AS"/>
</dbReference>
<dbReference type="Proteomes" id="UP000180254">
    <property type="component" value="Unassembled WGS sequence"/>
</dbReference>
<evidence type="ECO:0000256" key="8">
    <source>
        <dbReference type="ARBA" id="ARBA00049348"/>
    </source>
</evidence>
<dbReference type="FunFam" id="1.10.10.10:FF:000214">
    <property type="entry name" value="Methylated-DNA--protein-cysteine methyltransferase"/>
    <property type="match status" value="1"/>
</dbReference>
<evidence type="ECO:0000256" key="2">
    <source>
        <dbReference type="ARBA" id="ARBA00008711"/>
    </source>
</evidence>
<gene>
    <name evidence="12" type="primary">ogt</name>
    <name evidence="12" type="ORF">EUAN_03690</name>
</gene>
<comment type="catalytic activity">
    <reaction evidence="8 9">
        <text>a 6-O-methyl-2'-deoxyguanosine in DNA + L-cysteinyl-[protein] = S-methyl-L-cysteinyl-[protein] + a 2'-deoxyguanosine in DNA</text>
        <dbReference type="Rhea" id="RHEA:24000"/>
        <dbReference type="Rhea" id="RHEA-COMP:10131"/>
        <dbReference type="Rhea" id="RHEA-COMP:10132"/>
        <dbReference type="Rhea" id="RHEA-COMP:11367"/>
        <dbReference type="Rhea" id="RHEA-COMP:11368"/>
        <dbReference type="ChEBI" id="CHEBI:29950"/>
        <dbReference type="ChEBI" id="CHEBI:82612"/>
        <dbReference type="ChEBI" id="CHEBI:85445"/>
        <dbReference type="ChEBI" id="CHEBI:85448"/>
        <dbReference type="EC" id="2.1.1.63"/>
    </reaction>
</comment>
<dbReference type="Pfam" id="PF02870">
    <property type="entry name" value="Methyltransf_1N"/>
    <property type="match status" value="1"/>
</dbReference>
<dbReference type="SUPFAM" id="SSF53155">
    <property type="entry name" value="Methylated DNA-protein cysteine methyltransferase domain"/>
    <property type="match status" value="1"/>
</dbReference>
<evidence type="ECO:0000256" key="1">
    <source>
        <dbReference type="ARBA" id="ARBA00001286"/>
    </source>
</evidence>
<dbReference type="PANTHER" id="PTHR10815:SF5">
    <property type="entry name" value="METHYLATED-DNA--PROTEIN-CYSTEINE METHYLTRANSFERASE"/>
    <property type="match status" value="1"/>
</dbReference>
<comment type="similarity">
    <text evidence="2 9">Belongs to the MGMT family.</text>
</comment>
<dbReference type="GO" id="GO:0006307">
    <property type="term" value="P:DNA alkylation repair"/>
    <property type="evidence" value="ECO:0007669"/>
    <property type="project" value="UniProtKB-UniRule"/>
</dbReference>
<dbReference type="SUPFAM" id="SSF46767">
    <property type="entry name" value="Methylated DNA-protein cysteine methyltransferase, C-terminal domain"/>
    <property type="match status" value="1"/>
</dbReference>
<reference evidence="12 13" key="1">
    <citation type="submission" date="2016-09" db="EMBL/GenBank/DDBJ databases">
        <title>Genome sequence of Eubacterium angustum.</title>
        <authorList>
            <person name="Poehlein A."/>
            <person name="Daniel R."/>
        </authorList>
    </citation>
    <scope>NUCLEOTIDE SEQUENCE [LARGE SCALE GENOMIC DNA]</scope>
    <source>
        <strain evidence="12 13">DSM 1989</strain>
    </source>
</reference>
<evidence type="ECO:0000256" key="6">
    <source>
        <dbReference type="ARBA" id="ARBA00022763"/>
    </source>
</evidence>
<proteinExistence type="inferred from homology"/>
<evidence type="ECO:0000256" key="5">
    <source>
        <dbReference type="ARBA" id="ARBA00022679"/>
    </source>
</evidence>
<evidence type="ECO:0000259" key="11">
    <source>
        <dbReference type="Pfam" id="PF02870"/>
    </source>
</evidence>
<name>A0A1S1VAK9_9FIRM</name>
<dbReference type="GO" id="GO:0032259">
    <property type="term" value="P:methylation"/>
    <property type="evidence" value="ECO:0007669"/>
    <property type="project" value="UniProtKB-KW"/>
</dbReference>
<keyword evidence="4 9" id="KW-0489">Methyltransferase</keyword>
<keyword evidence="6 9" id="KW-0227">DNA damage</keyword>
<dbReference type="GO" id="GO:0003908">
    <property type="term" value="F:methylated-DNA-[protein]-cysteine S-methyltransferase activity"/>
    <property type="evidence" value="ECO:0007669"/>
    <property type="project" value="UniProtKB-UniRule"/>
</dbReference>
<dbReference type="CDD" id="cd06445">
    <property type="entry name" value="ATase"/>
    <property type="match status" value="1"/>
</dbReference>
<dbReference type="RefSeq" id="WP_071061040.1">
    <property type="nucleotide sequence ID" value="NZ_MKIE01000001.1"/>
</dbReference>
<dbReference type="STRING" id="39480.EUAN_03690"/>
<dbReference type="PANTHER" id="PTHR10815">
    <property type="entry name" value="METHYLATED-DNA--PROTEIN-CYSTEINE METHYLTRANSFERASE"/>
    <property type="match status" value="1"/>
</dbReference>
<dbReference type="InterPro" id="IPR036217">
    <property type="entry name" value="MethylDNA_cys_MeTrfase_DNAb"/>
</dbReference>
<feature type="domain" description="Methylguanine DNA methyltransferase ribonuclease-like" evidence="11">
    <location>
        <begin position="7"/>
        <end position="68"/>
    </location>
</feature>
<protein>
    <recommendedName>
        <fullName evidence="9">Methylated-DNA--protein-cysteine methyltransferase</fullName>
        <ecNumber evidence="9">2.1.1.63</ecNumber>
    </recommendedName>
    <alternativeName>
        <fullName evidence="9">6-O-methylguanine-DNA methyltransferase</fullName>
        <shortName evidence="9">MGMT</shortName>
    </alternativeName>
    <alternativeName>
        <fullName evidence="9">O-6-methylguanine-DNA-alkyltransferase</fullName>
    </alternativeName>
</protein>
<feature type="active site" description="Nucleophile; methyl group acceptor" evidence="9">
    <location>
        <position position="123"/>
    </location>
</feature>
<dbReference type="InterPro" id="IPR036388">
    <property type="entry name" value="WH-like_DNA-bd_sf"/>
</dbReference>
<organism evidence="12 13">
    <name type="scientific">Andreesenia angusta</name>
    <dbReference type="NCBI Taxonomy" id="39480"/>
    <lineage>
        <taxon>Bacteria</taxon>
        <taxon>Bacillati</taxon>
        <taxon>Bacillota</taxon>
        <taxon>Tissierellia</taxon>
        <taxon>Tissierellales</taxon>
        <taxon>Gottschalkiaceae</taxon>
        <taxon>Andreesenia</taxon>
    </lineage>
</organism>
<keyword evidence="7 9" id="KW-0234">DNA repair</keyword>
<comment type="function">
    <text evidence="9">Involved in the cellular defense against the biological effects of O6-methylguanine (O6-MeG) and O4-methylthymine (O4-MeT) in DNA. Repairs the methylated nucleobase in DNA by stoichiometrically transferring the methyl group to a cysteine residue in the enzyme. This is a suicide reaction: the enzyme is irreversibly inactivated.</text>
</comment>
<dbReference type="AlphaFoldDB" id="A0A1S1VAK9"/>
<dbReference type="HAMAP" id="MF_00772">
    <property type="entry name" value="OGT"/>
    <property type="match status" value="1"/>
</dbReference>
<dbReference type="InterPro" id="IPR036631">
    <property type="entry name" value="MGMT_N_sf"/>
</dbReference>
<dbReference type="Gene3D" id="3.30.160.70">
    <property type="entry name" value="Methylated DNA-protein cysteine methyltransferase domain"/>
    <property type="match status" value="1"/>
</dbReference>
<dbReference type="OrthoDB" id="9802228at2"/>
<comment type="caution">
    <text evidence="12">The sequence shown here is derived from an EMBL/GenBank/DDBJ whole genome shotgun (WGS) entry which is preliminary data.</text>
</comment>
<comment type="subcellular location">
    <subcellularLocation>
        <location evidence="9">Cytoplasm</location>
    </subcellularLocation>
</comment>
<comment type="catalytic activity">
    <reaction evidence="1 9">
        <text>a 4-O-methyl-thymidine in DNA + L-cysteinyl-[protein] = a thymidine in DNA + S-methyl-L-cysteinyl-[protein]</text>
        <dbReference type="Rhea" id="RHEA:53428"/>
        <dbReference type="Rhea" id="RHEA-COMP:10131"/>
        <dbReference type="Rhea" id="RHEA-COMP:10132"/>
        <dbReference type="Rhea" id="RHEA-COMP:13555"/>
        <dbReference type="Rhea" id="RHEA-COMP:13556"/>
        <dbReference type="ChEBI" id="CHEBI:29950"/>
        <dbReference type="ChEBI" id="CHEBI:82612"/>
        <dbReference type="ChEBI" id="CHEBI:137386"/>
        <dbReference type="ChEBI" id="CHEBI:137387"/>
        <dbReference type="EC" id="2.1.1.63"/>
    </reaction>
</comment>
<dbReference type="Pfam" id="PF01035">
    <property type="entry name" value="DNA_binding_1"/>
    <property type="match status" value="1"/>
</dbReference>